<protein>
    <submittedName>
        <fullName evidence="3">PRC-barrel domain protein</fullName>
    </submittedName>
</protein>
<dbReference type="AlphaFoldDB" id="A0A517MLE9"/>
<evidence type="ECO:0000313" key="4">
    <source>
        <dbReference type="Proteomes" id="UP000320672"/>
    </source>
</evidence>
<dbReference type="Pfam" id="PF05239">
    <property type="entry name" value="PRC"/>
    <property type="match status" value="1"/>
</dbReference>
<accession>A0A517MLE9</accession>
<feature type="chain" id="PRO_5021721942" evidence="1">
    <location>
        <begin position="25"/>
        <end position="199"/>
    </location>
</feature>
<keyword evidence="4" id="KW-1185">Reference proteome</keyword>
<dbReference type="PANTHER" id="PTHR36505:SF1">
    <property type="entry name" value="BLR1072 PROTEIN"/>
    <property type="match status" value="1"/>
</dbReference>
<evidence type="ECO:0000256" key="1">
    <source>
        <dbReference type="SAM" id="SignalP"/>
    </source>
</evidence>
<dbReference type="PANTHER" id="PTHR36505">
    <property type="entry name" value="BLR1072 PROTEIN"/>
    <property type="match status" value="1"/>
</dbReference>
<gene>
    <name evidence="3" type="ORF">FF011L_45030</name>
</gene>
<reference evidence="3 4" key="1">
    <citation type="submission" date="2019-02" db="EMBL/GenBank/DDBJ databases">
        <title>Deep-cultivation of Planctomycetes and their phenomic and genomic characterization uncovers novel biology.</title>
        <authorList>
            <person name="Wiegand S."/>
            <person name="Jogler M."/>
            <person name="Boedeker C."/>
            <person name="Pinto D."/>
            <person name="Vollmers J."/>
            <person name="Rivas-Marin E."/>
            <person name="Kohn T."/>
            <person name="Peeters S.H."/>
            <person name="Heuer A."/>
            <person name="Rast P."/>
            <person name="Oberbeckmann S."/>
            <person name="Bunk B."/>
            <person name="Jeske O."/>
            <person name="Meyerdierks A."/>
            <person name="Storesund J.E."/>
            <person name="Kallscheuer N."/>
            <person name="Luecker S."/>
            <person name="Lage O.M."/>
            <person name="Pohl T."/>
            <person name="Merkel B.J."/>
            <person name="Hornburger P."/>
            <person name="Mueller R.-W."/>
            <person name="Bruemmer F."/>
            <person name="Labrenz M."/>
            <person name="Spormann A.M."/>
            <person name="Op den Camp H."/>
            <person name="Overmann J."/>
            <person name="Amann R."/>
            <person name="Jetten M.S.M."/>
            <person name="Mascher T."/>
            <person name="Medema M.H."/>
            <person name="Devos D.P."/>
            <person name="Kaster A.-K."/>
            <person name="Ovreas L."/>
            <person name="Rohde M."/>
            <person name="Galperin M.Y."/>
            <person name="Jogler C."/>
        </authorList>
    </citation>
    <scope>NUCLEOTIDE SEQUENCE [LARGE SCALE GENOMIC DNA]</scope>
    <source>
        <strain evidence="3 4">FF011L</strain>
    </source>
</reference>
<proteinExistence type="predicted"/>
<dbReference type="SUPFAM" id="SSF50346">
    <property type="entry name" value="PRC-barrel domain"/>
    <property type="match status" value="1"/>
</dbReference>
<feature type="domain" description="PRC-barrel" evidence="2">
    <location>
        <begin position="59"/>
        <end position="125"/>
    </location>
</feature>
<name>A0A517MLE9_9BACT</name>
<evidence type="ECO:0000313" key="3">
    <source>
        <dbReference type="EMBL" id="QDS95703.1"/>
    </source>
</evidence>
<feature type="signal peptide" evidence="1">
    <location>
        <begin position="1"/>
        <end position="24"/>
    </location>
</feature>
<dbReference type="OrthoDB" id="286778at2"/>
<evidence type="ECO:0000259" key="2">
    <source>
        <dbReference type="Pfam" id="PF05239"/>
    </source>
</evidence>
<dbReference type="Proteomes" id="UP000320672">
    <property type="component" value="Chromosome"/>
</dbReference>
<sequence precursor="true">MYKSLQYSVAALAVALLGVASLQAQDGAQKERLKRQSVEVNAQADPSGRMDAKTRGATVRVSQLIGMNIQNNQGESVGEINDIVLDEKSGKIRYVAVTYGGFLGLGDDLFAVPFEAFQYKRAAEDRDDFVLVLDVTEEQLDGAKGFDQDHWPNFADRNFVKELDQRYKVNRRPLRDRLRDGRVNVDVGNGRVDVDVDGE</sequence>
<organism evidence="3 4">
    <name type="scientific">Roseimaritima multifibrata</name>
    <dbReference type="NCBI Taxonomy" id="1930274"/>
    <lineage>
        <taxon>Bacteria</taxon>
        <taxon>Pseudomonadati</taxon>
        <taxon>Planctomycetota</taxon>
        <taxon>Planctomycetia</taxon>
        <taxon>Pirellulales</taxon>
        <taxon>Pirellulaceae</taxon>
        <taxon>Roseimaritima</taxon>
    </lineage>
</organism>
<dbReference type="EMBL" id="CP036262">
    <property type="protein sequence ID" value="QDS95703.1"/>
    <property type="molecule type" value="Genomic_DNA"/>
</dbReference>
<dbReference type="KEGG" id="rml:FF011L_45030"/>
<dbReference type="Gene3D" id="2.30.30.240">
    <property type="entry name" value="PRC-barrel domain"/>
    <property type="match status" value="1"/>
</dbReference>
<dbReference type="RefSeq" id="WP_145353951.1">
    <property type="nucleotide sequence ID" value="NZ_CP036262.1"/>
</dbReference>
<dbReference type="InterPro" id="IPR011033">
    <property type="entry name" value="PRC_barrel-like_sf"/>
</dbReference>
<keyword evidence="1" id="KW-0732">Signal</keyword>
<dbReference type="InterPro" id="IPR027275">
    <property type="entry name" value="PRC-brl_dom"/>
</dbReference>